<evidence type="ECO:0000259" key="3">
    <source>
        <dbReference type="PROSITE" id="PS51186"/>
    </source>
</evidence>
<dbReference type="Pfam" id="PF00583">
    <property type="entry name" value="Acetyltransf_1"/>
    <property type="match status" value="1"/>
</dbReference>
<dbReference type="PROSITE" id="PS51186">
    <property type="entry name" value="GNAT"/>
    <property type="match status" value="1"/>
</dbReference>
<feature type="domain" description="N-acetyltransferase" evidence="3">
    <location>
        <begin position="6"/>
        <end position="175"/>
    </location>
</feature>
<dbReference type="InterPro" id="IPR016181">
    <property type="entry name" value="Acyl_CoA_acyltransferase"/>
</dbReference>
<dbReference type="SUPFAM" id="SSF55729">
    <property type="entry name" value="Acyl-CoA N-acyltransferases (Nat)"/>
    <property type="match status" value="1"/>
</dbReference>
<keyword evidence="1 4" id="KW-0808">Transferase</keyword>
<organism evidence="4 5">
    <name type="scientific">Emticicia agri</name>
    <dbReference type="NCBI Taxonomy" id="2492393"/>
    <lineage>
        <taxon>Bacteria</taxon>
        <taxon>Pseudomonadati</taxon>
        <taxon>Bacteroidota</taxon>
        <taxon>Cytophagia</taxon>
        <taxon>Cytophagales</taxon>
        <taxon>Leadbetterellaceae</taxon>
        <taxon>Emticicia</taxon>
    </lineage>
</organism>
<dbReference type="EMBL" id="SEWF01000051">
    <property type="protein sequence ID" value="RYU93222.1"/>
    <property type="molecule type" value="Genomic_DNA"/>
</dbReference>
<dbReference type="Gene3D" id="3.40.630.30">
    <property type="match status" value="1"/>
</dbReference>
<proteinExistence type="predicted"/>
<sequence length="175" mass="20074">MTPQNLKISLLEQKDFEKLQSYLNALSATTRSRFAPHAFDMATIQQFYLPENHNTAFIMMNESEEEIIAYAIIKKGYVLKDKLRLENYGIPLYTETDCTFAPSISDAWQGKGLGKVLFAYIKSELKEQGMKRVILWGGVQALNERAVHFYLNLGFKKLGEFEKNGMGNFDMLLEL</sequence>
<accession>A0A4Q5LUC9</accession>
<evidence type="ECO:0000313" key="4">
    <source>
        <dbReference type="EMBL" id="RYU93222.1"/>
    </source>
</evidence>
<gene>
    <name evidence="4" type="ORF">EWM59_23075</name>
</gene>
<evidence type="ECO:0000256" key="2">
    <source>
        <dbReference type="ARBA" id="ARBA00023315"/>
    </source>
</evidence>
<evidence type="ECO:0000313" key="5">
    <source>
        <dbReference type="Proteomes" id="UP000293162"/>
    </source>
</evidence>
<dbReference type="OrthoDB" id="948250at2"/>
<protein>
    <submittedName>
        <fullName evidence="4">GNAT family N-acetyltransferase</fullName>
    </submittedName>
</protein>
<dbReference type="AlphaFoldDB" id="A0A4Q5LUC9"/>
<dbReference type="GO" id="GO:0016747">
    <property type="term" value="F:acyltransferase activity, transferring groups other than amino-acyl groups"/>
    <property type="evidence" value="ECO:0007669"/>
    <property type="project" value="InterPro"/>
</dbReference>
<dbReference type="CDD" id="cd04301">
    <property type="entry name" value="NAT_SF"/>
    <property type="match status" value="1"/>
</dbReference>
<name>A0A4Q5LUC9_9BACT</name>
<dbReference type="RefSeq" id="WP_130023619.1">
    <property type="nucleotide sequence ID" value="NZ_SEWF01000051.1"/>
</dbReference>
<keyword evidence="2" id="KW-0012">Acyltransferase</keyword>
<evidence type="ECO:0000256" key="1">
    <source>
        <dbReference type="ARBA" id="ARBA00022679"/>
    </source>
</evidence>
<comment type="caution">
    <text evidence="4">The sequence shown here is derived from an EMBL/GenBank/DDBJ whole genome shotgun (WGS) entry which is preliminary data.</text>
</comment>
<reference evidence="4 5" key="1">
    <citation type="submission" date="2019-02" db="EMBL/GenBank/DDBJ databases">
        <title>Bacterial novel species Emticicia sp. 17J42-9 isolated from soil.</title>
        <authorList>
            <person name="Jung H.-Y."/>
        </authorList>
    </citation>
    <scope>NUCLEOTIDE SEQUENCE [LARGE SCALE GENOMIC DNA]</scope>
    <source>
        <strain evidence="4 5">17J42-9</strain>
    </source>
</reference>
<dbReference type="InterPro" id="IPR050680">
    <property type="entry name" value="YpeA/RimI_acetyltransf"/>
</dbReference>
<dbReference type="Proteomes" id="UP000293162">
    <property type="component" value="Unassembled WGS sequence"/>
</dbReference>
<keyword evidence="5" id="KW-1185">Reference proteome</keyword>
<dbReference type="InterPro" id="IPR000182">
    <property type="entry name" value="GNAT_dom"/>
</dbReference>
<dbReference type="PANTHER" id="PTHR43420">
    <property type="entry name" value="ACETYLTRANSFERASE"/>
    <property type="match status" value="1"/>
</dbReference>